<evidence type="ECO:0000256" key="1">
    <source>
        <dbReference type="ARBA" id="ARBA00005272"/>
    </source>
</evidence>
<dbReference type="PRINTS" id="PR00411">
    <property type="entry name" value="PNDRDTASEI"/>
</dbReference>
<evidence type="ECO:0000256" key="3">
    <source>
        <dbReference type="ARBA" id="ARBA00022630"/>
    </source>
</evidence>
<evidence type="ECO:0000256" key="4">
    <source>
        <dbReference type="ARBA" id="ARBA00022827"/>
    </source>
</evidence>
<feature type="non-terminal residue" evidence="9">
    <location>
        <position position="1"/>
    </location>
</feature>
<evidence type="ECO:0000256" key="2">
    <source>
        <dbReference type="ARBA" id="ARBA00012637"/>
    </source>
</evidence>
<dbReference type="Pfam" id="PF07992">
    <property type="entry name" value="Pyr_redox_2"/>
    <property type="match status" value="1"/>
</dbReference>
<evidence type="ECO:0000259" key="8">
    <source>
        <dbReference type="Pfam" id="PF07992"/>
    </source>
</evidence>
<gene>
    <name evidence="9" type="ORF">OW717_15820</name>
</gene>
<dbReference type="RefSeq" id="WP_325758029.1">
    <property type="nucleotide sequence ID" value="NZ_JAQGFN010000015.1"/>
</dbReference>
<keyword evidence="6" id="KW-0520">NAD</keyword>
<dbReference type="Gene3D" id="3.50.50.100">
    <property type="match status" value="1"/>
</dbReference>
<name>A0ABU6FTX4_9PROT</name>
<accession>A0ABU6FTX4</accession>
<protein>
    <recommendedName>
        <fullName evidence="2">NADH:ubiquinone reductase (non-electrogenic)</fullName>
        <ecNumber evidence="2">1.6.5.9</ecNumber>
    </recommendedName>
</protein>
<evidence type="ECO:0000313" key="10">
    <source>
        <dbReference type="Proteomes" id="UP001308776"/>
    </source>
</evidence>
<comment type="caution">
    <text evidence="9">The sequence shown here is derived from an EMBL/GenBank/DDBJ whole genome shotgun (WGS) entry which is preliminary data.</text>
</comment>
<dbReference type="EMBL" id="JAQGFR010000300">
    <property type="protein sequence ID" value="MEB8515504.1"/>
    <property type="molecule type" value="Genomic_DNA"/>
</dbReference>
<keyword evidence="10" id="KW-1185">Reference proteome</keyword>
<evidence type="ECO:0000256" key="5">
    <source>
        <dbReference type="ARBA" id="ARBA00023002"/>
    </source>
</evidence>
<keyword evidence="3" id="KW-0285">Flavoprotein</keyword>
<dbReference type="InterPro" id="IPR023753">
    <property type="entry name" value="FAD/NAD-binding_dom"/>
</dbReference>
<keyword evidence="5" id="KW-0560">Oxidoreductase</keyword>
<dbReference type="SUPFAM" id="SSF51905">
    <property type="entry name" value="FAD/NAD(P)-binding domain"/>
    <property type="match status" value="1"/>
</dbReference>
<organism evidence="9 10">
    <name type="scientific">Acidithiobacillus ferriphilus</name>
    <dbReference type="NCBI Taxonomy" id="1689834"/>
    <lineage>
        <taxon>Bacteria</taxon>
        <taxon>Pseudomonadati</taxon>
        <taxon>Pseudomonadota</taxon>
        <taxon>Acidithiobacillia</taxon>
        <taxon>Acidithiobacillales</taxon>
        <taxon>Acidithiobacillaceae</taxon>
        <taxon>Acidithiobacillus</taxon>
    </lineage>
</organism>
<dbReference type="EC" id="1.6.5.9" evidence="2"/>
<reference evidence="9 10" key="1">
    <citation type="submission" date="2022-11" db="EMBL/GenBank/DDBJ databases">
        <title>Comparative genomics analysis of Acidithiobacillus ferriphilus.</title>
        <authorList>
            <person name="Ma L."/>
        </authorList>
    </citation>
    <scope>NUCLEOTIDE SEQUENCE [LARGE SCALE GENOMIC DNA]</scope>
    <source>
        <strain evidence="9 10">DY15</strain>
    </source>
</reference>
<dbReference type="Proteomes" id="UP001308776">
    <property type="component" value="Unassembled WGS sequence"/>
</dbReference>
<feature type="domain" description="FAD/NAD(P)-binding" evidence="8">
    <location>
        <begin position="24"/>
        <end position="338"/>
    </location>
</feature>
<sequence>GWRGATAAPACLNAYHLKPLMTERVLILGGGFAGLTVAQGLRGKGFAITLVDQHNYHLFQPLLYQVATGELLGEAITTPLRHLLPSYGVSFRLGNVIEIDLLRCQVHMEDGDVLEYDFLFLALGTVTNFFGNKTISQHALDIKGLEGAETTRSRLILALERASQSKNAEDRREWLHFVVAGGGATGVEFCAALVELLQNLVPNEYPELDFREVQVSLVHGGEALLPGFANNLQKHAATKLRRLGINLLFGTHVKDYDGQTIICDSGPPISARTLIWTAGVAANPSLSSLTVPKGRGGRLLVDHHLRLLDFPEVFVVGDLAIFTGGDACPQVAPFAMQSARYAAKFLCAQSAHKPLIPPFGYHDPGIMTVLGRLDAVCQIPRWHLRWYGLSAWGLWLGLHLYRIIGTGNRLRTLLDWSNDYIRRRTSVQLLRQGRDD</sequence>
<dbReference type="PANTHER" id="PTHR43706:SF47">
    <property type="entry name" value="EXTERNAL NADH-UBIQUINONE OXIDOREDUCTASE 1, MITOCHONDRIAL-RELATED"/>
    <property type="match status" value="1"/>
</dbReference>
<dbReference type="InterPro" id="IPR045024">
    <property type="entry name" value="NDH-2"/>
</dbReference>
<comment type="catalytic activity">
    <reaction evidence="7">
        <text>a quinone + NADH + H(+) = a quinol + NAD(+)</text>
        <dbReference type="Rhea" id="RHEA:46160"/>
        <dbReference type="ChEBI" id="CHEBI:15378"/>
        <dbReference type="ChEBI" id="CHEBI:24646"/>
        <dbReference type="ChEBI" id="CHEBI:57540"/>
        <dbReference type="ChEBI" id="CHEBI:57945"/>
        <dbReference type="ChEBI" id="CHEBI:132124"/>
        <dbReference type="EC" id="1.6.5.9"/>
    </reaction>
</comment>
<dbReference type="PANTHER" id="PTHR43706">
    <property type="entry name" value="NADH DEHYDROGENASE"/>
    <property type="match status" value="1"/>
</dbReference>
<evidence type="ECO:0000313" key="9">
    <source>
        <dbReference type="EMBL" id="MEB8515504.1"/>
    </source>
</evidence>
<evidence type="ECO:0000256" key="6">
    <source>
        <dbReference type="ARBA" id="ARBA00023027"/>
    </source>
</evidence>
<dbReference type="InterPro" id="IPR036188">
    <property type="entry name" value="FAD/NAD-bd_sf"/>
</dbReference>
<evidence type="ECO:0000256" key="7">
    <source>
        <dbReference type="ARBA" id="ARBA00047599"/>
    </source>
</evidence>
<proteinExistence type="inferred from homology"/>
<dbReference type="PRINTS" id="PR00368">
    <property type="entry name" value="FADPNR"/>
</dbReference>
<keyword evidence="4" id="KW-0274">FAD</keyword>
<comment type="similarity">
    <text evidence="1">Belongs to the NADH dehydrogenase family.</text>
</comment>